<sequence>MPEQSYAPIVDGDFWQDAGPAEFVVTNPATGESLGRETECDTSAVGRIVESSKRAFQQPTWQKMSAAERGRMLLKLADLVEQNAEELVQTELQDTGKPVTQLRAGELPLTADIIRFYAGAADKIEGSIKSGTPGEVLMQMYEPYGVVAGVLPWNYPLVNAALKAAPAIATGNAIVLKPAQETPMGTLAFAKLCIEAGIPPGIVNVVLGSGSKTGQALIEHPDVSKISFTGSTAVGTHVQKTAANQMKMVNLECGGKNALIVFADADLERAAEAALLSGFVNAGQLCVSCSRVLVESSIAAEFETLLTQRASKIVMGNPQDETTLVGPMITRAQYDTALRYLDEALNSECRILAGGSAATMAAPCEHGNWIQPTLVSGVQPGMKVHDEEIFGPVLSVVHFADEAEAISIANSVSYGLSGSVWTRDGSRALRVSKALDTGICWVNTMLSGYPQISLSPHKLSGTGVELGMEGMRAYLKRKSIVIGIEDDAPVGWGLG</sequence>
<dbReference type="GO" id="GO:0008802">
    <property type="term" value="F:betaine-aldehyde dehydrogenase (NAD+) activity"/>
    <property type="evidence" value="ECO:0007669"/>
    <property type="project" value="UniProtKB-EC"/>
</dbReference>
<keyword evidence="7" id="KW-1185">Reference proteome</keyword>
<dbReference type="Gene3D" id="3.40.309.10">
    <property type="entry name" value="Aldehyde Dehydrogenase, Chain A, domain 2"/>
    <property type="match status" value="1"/>
</dbReference>
<evidence type="ECO:0000313" key="7">
    <source>
        <dbReference type="Proteomes" id="UP000316095"/>
    </source>
</evidence>
<dbReference type="Proteomes" id="UP000316095">
    <property type="component" value="Unassembled WGS sequence"/>
</dbReference>
<dbReference type="Gene3D" id="3.40.605.10">
    <property type="entry name" value="Aldehyde Dehydrogenase, Chain A, domain 1"/>
    <property type="match status" value="1"/>
</dbReference>
<dbReference type="PROSITE" id="PS00687">
    <property type="entry name" value="ALDEHYDE_DEHYDR_GLU"/>
    <property type="match status" value="1"/>
</dbReference>
<comment type="similarity">
    <text evidence="1 4">Belongs to the aldehyde dehydrogenase family.</text>
</comment>
<feature type="active site" evidence="3">
    <location>
        <position position="252"/>
    </location>
</feature>
<dbReference type="FunFam" id="3.40.309.10:FF:000012">
    <property type="entry name" value="Betaine aldehyde dehydrogenase"/>
    <property type="match status" value="1"/>
</dbReference>
<evidence type="ECO:0000256" key="3">
    <source>
        <dbReference type="PROSITE-ProRule" id="PRU10007"/>
    </source>
</evidence>
<dbReference type="Pfam" id="PF00171">
    <property type="entry name" value="Aldedh"/>
    <property type="match status" value="1"/>
</dbReference>
<dbReference type="PANTHER" id="PTHR11699">
    <property type="entry name" value="ALDEHYDE DEHYDROGENASE-RELATED"/>
    <property type="match status" value="1"/>
</dbReference>
<accession>A0A5C5XCR7</accession>
<proteinExistence type="inferred from homology"/>
<feature type="domain" description="Aldehyde dehydrogenase" evidence="5">
    <location>
        <begin position="15"/>
        <end position="480"/>
    </location>
</feature>
<evidence type="ECO:0000256" key="1">
    <source>
        <dbReference type="ARBA" id="ARBA00009986"/>
    </source>
</evidence>
<dbReference type="InterPro" id="IPR016162">
    <property type="entry name" value="Ald_DH_N"/>
</dbReference>
<reference evidence="6 7" key="1">
    <citation type="submission" date="2019-02" db="EMBL/GenBank/DDBJ databases">
        <title>Deep-cultivation of Planctomycetes and their phenomic and genomic characterization uncovers novel biology.</title>
        <authorList>
            <person name="Wiegand S."/>
            <person name="Jogler M."/>
            <person name="Boedeker C."/>
            <person name="Pinto D."/>
            <person name="Vollmers J."/>
            <person name="Rivas-Marin E."/>
            <person name="Kohn T."/>
            <person name="Peeters S.H."/>
            <person name="Heuer A."/>
            <person name="Rast P."/>
            <person name="Oberbeckmann S."/>
            <person name="Bunk B."/>
            <person name="Jeske O."/>
            <person name="Meyerdierks A."/>
            <person name="Storesund J.E."/>
            <person name="Kallscheuer N."/>
            <person name="Luecker S."/>
            <person name="Lage O.M."/>
            <person name="Pohl T."/>
            <person name="Merkel B.J."/>
            <person name="Hornburger P."/>
            <person name="Mueller R.-W."/>
            <person name="Bruemmer F."/>
            <person name="Labrenz M."/>
            <person name="Spormann A.M."/>
            <person name="Op Den Camp H."/>
            <person name="Overmann J."/>
            <person name="Amann R."/>
            <person name="Jetten M.S.M."/>
            <person name="Mascher T."/>
            <person name="Medema M.H."/>
            <person name="Devos D.P."/>
            <person name="Kaster A.-K."/>
            <person name="Ovreas L."/>
            <person name="Rohde M."/>
            <person name="Galperin M.Y."/>
            <person name="Jogler C."/>
        </authorList>
    </citation>
    <scope>NUCLEOTIDE SEQUENCE [LARGE SCALE GENOMIC DNA]</scope>
    <source>
        <strain evidence="6 7">Pan54</strain>
    </source>
</reference>
<keyword evidence="2 4" id="KW-0560">Oxidoreductase</keyword>
<organism evidence="6 7">
    <name type="scientific">Rubinisphaera italica</name>
    <dbReference type="NCBI Taxonomy" id="2527969"/>
    <lineage>
        <taxon>Bacteria</taxon>
        <taxon>Pseudomonadati</taxon>
        <taxon>Planctomycetota</taxon>
        <taxon>Planctomycetia</taxon>
        <taxon>Planctomycetales</taxon>
        <taxon>Planctomycetaceae</taxon>
        <taxon>Rubinisphaera</taxon>
    </lineage>
</organism>
<name>A0A5C5XCR7_9PLAN</name>
<comment type="caution">
    <text evidence="6">The sequence shown here is derived from an EMBL/GenBank/DDBJ whole genome shotgun (WGS) entry which is preliminary data.</text>
</comment>
<dbReference type="InterPro" id="IPR016161">
    <property type="entry name" value="Ald_DH/histidinol_DH"/>
</dbReference>
<gene>
    <name evidence="6" type="primary">betB</name>
    <name evidence="6" type="ORF">Pan54_14970</name>
</gene>
<dbReference type="FunFam" id="3.40.605.10:FF:000001">
    <property type="entry name" value="Aldehyde dehydrogenase 1"/>
    <property type="match status" value="1"/>
</dbReference>
<dbReference type="EMBL" id="SJPG01000001">
    <property type="protein sequence ID" value="TWT60770.1"/>
    <property type="molecule type" value="Genomic_DNA"/>
</dbReference>
<dbReference type="EC" id="1.2.1.8" evidence="6"/>
<evidence type="ECO:0000259" key="5">
    <source>
        <dbReference type="Pfam" id="PF00171"/>
    </source>
</evidence>
<evidence type="ECO:0000256" key="4">
    <source>
        <dbReference type="RuleBase" id="RU003345"/>
    </source>
</evidence>
<dbReference type="RefSeq" id="WP_165441635.1">
    <property type="nucleotide sequence ID" value="NZ_SJPG01000001.1"/>
</dbReference>
<evidence type="ECO:0000256" key="2">
    <source>
        <dbReference type="ARBA" id="ARBA00023002"/>
    </source>
</evidence>
<evidence type="ECO:0000313" key="6">
    <source>
        <dbReference type="EMBL" id="TWT60770.1"/>
    </source>
</evidence>
<dbReference type="SUPFAM" id="SSF53720">
    <property type="entry name" value="ALDH-like"/>
    <property type="match status" value="1"/>
</dbReference>
<dbReference type="InterPro" id="IPR016163">
    <property type="entry name" value="Ald_DH_C"/>
</dbReference>
<dbReference type="InterPro" id="IPR029510">
    <property type="entry name" value="Ald_DH_CS_GLU"/>
</dbReference>
<dbReference type="AlphaFoldDB" id="A0A5C5XCR7"/>
<protein>
    <submittedName>
        <fullName evidence="6">NAD/NADP-dependent betaine aldehyde dehydrogenase</fullName>
        <ecNumber evidence="6">1.2.1.8</ecNumber>
    </submittedName>
</protein>
<dbReference type="InterPro" id="IPR015590">
    <property type="entry name" value="Aldehyde_DH_dom"/>
</dbReference>